<dbReference type="EMBL" id="JBHUHP010000008">
    <property type="protein sequence ID" value="MFD2091512.1"/>
    <property type="molecule type" value="Genomic_DNA"/>
</dbReference>
<name>A0ABW4X8T2_9ACTN</name>
<evidence type="ECO:0000313" key="1">
    <source>
        <dbReference type="EMBL" id="MFD2091512.1"/>
    </source>
</evidence>
<gene>
    <name evidence="1" type="ORF">ACFSHS_07965</name>
</gene>
<sequence>MTTRMPDTNGRTTTDGTVQSPLTLVMPIRSPEDSAALHATIDKLQSLPREQNPIIRALDQIATVHFARFVFLDETRLAVITTYDGDFAAYVNEFVDHIGDVFNALLEHMADAPPLPVQAHRQEFLDYVRGHDLGCVPPFYSAYPDLTVLDILAARTG</sequence>
<protein>
    <submittedName>
        <fullName evidence="1">Uncharacterized protein</fullName>
    </submittedName>
</protein>
<organism evidence="1 2">
    <name type="scientific">Blastococcus deserti</name>
    <dbReference type="NCBI Taxonomy" id="2259033"/>
    <lineage>
        <taxon>Bacteria</taxon>
        <taxon>Bacillati</taxon>
        <taxon>Actinomycetota</taxon>
        <taxon>Actinomycetes</taxon>
        <taxon>Geodermatophilales</taxon>
        <taxon>Geodermatophilaceae</taxon>
        <taxon>Blastococcus</taxon>
    </lineage>
</organism>
<dbReference type="Proteomes" id="UP001597402">
    <property type="component" value="Unassembled WGS sequence"/>
</dbReference>
<comment type="caution">
    <text evidence="1">The sequence shown here is derived from an EMBL/GenBank/DDBJ whole genome shotgun (WGS) entry which is preliminary data.</text>
</comment>
<keyword evidence="2" id="KW-1185">Reference proteome</keyword>
<proteinExistence type="predicted"/>
<dbReference type="RefSeq" id="WP_376873866.1">
    <property type="nucleotide sequence ID" value="NZ_JBHUHP010000008.1"/>
</dbReference>
<evidence type="ECO:0000313" key="2">
    <source>
        <dbReference type="Proteomes" id="UP001597402"/>
    </source>
</evidence>
<accession>A0ABW4X8T2</accession>
<reference evidence="2" key="1">
    <citation type="journal article" date="2019" name="Int. J. Syst. Evol. Microbiol.">
        <title>The Global Catalogue of Microorganisms (GCM) 10K type strain sequencing project: providing services to taxonomists for standard genome sequencing and annotation.</title>
        <authorList>
            <consortium name="The Broad Institute Genomics Platform"/>
            <consortium name="The Broad Institute Genome Sequencing Center for Infectious Disease"/>
            <person name="Wu L."/>
            <person name="Ma J."/>
        </authorList>
    </citation>
    <scope>NUCLEOTIDE SEQUENCE [LARGE SCALE GENOMIC DNA]</scope>
    <source>
        <strain evidence="2">JCM 3338</strain>
    </source>
</reference>